<feature type="region of interest" description="Disordered" evidence="7">
    <location>
        <begin position="1216"/>
        <end position="1236"/>
    </location>
</feature>
<dbReference type="Pfam" id="PF00225">
    <property type="entry name" value="Kinesin"/>
    <property type="match status" value="1"/>
</dbReference>
<dbReference type="Gene3D" id="3.40.850.10">
    <property type="entry name" value="Kinesin motor domain"/>
    <property type="match status" value="1"/>
</dbReference>
<comment type="caution">
    <text evidence="9">The sequence shown here is derived from an EMBL/GenBank/DDBJ whole genome shotgun (WGS) entry which is preliminary data.</text>
</comment>
<dbReference type="InterPro" id="IPR036961">
    <property type="entry name" value="Kinesin_motor_dom_sf"/>
</dbReference>
<feature type="compositionally biased region" description="Polar residues" evidence="7">
    <location>
        <begin position="740"/>
        <end position="750"/>
    </location>
</feature>
<feature type="compositionally biased region" description="Low complexity" evidence="7">
    <location>
        <begin position="767"/>
        <end position="782"/>
    </location>
</feature>
<evidence type="ECO:0000256" key="7">
    <source>
        <dbReference type="SAM" id="MobiDB-lite"/>
    </source>
</evidence>
<dbReference type="InterPro" id="IPR027417">
    <property type="entry name" value="P-loop_NTPase"/>
</dbReference>
<dbReference type="Gene3D" id="3.40.50.720">
    <property type="entry name" value="NAD(P)-binding Rossmann-like Domain"/>
    <property type="match status" value="1"/>
</dbReference>
<keyword evidence="3 6" id="KW-0067">ATP-binding</keyword>
<evidence type="ECO:0000256" key="4">
    <source>
        <dbReference type="ARBA" id="ARBA00023054"/>
    </source>
</evidence>
<dbReference type="Proteomes" id="UP000593570">
    <property type="component" value="Unassembled WGS sequence"/>
</dbReference>
<dbReference type="EMBL" id="JACDXP010000006">
    <property type="protein sequence ID" value="KAF6521809.1"/>
    <property type="molecule type" value="Genomic_DNA"/>
</dbReference>
<dbReference type="GO" id="GO:0007018">
    <property type="term" value="P:microtubule-based movement"/>
    <property type="evidence" value="ECO:0007669"/>
    <property type="project" value="InterPro"/>
</dbReference>
<evidence type="ECO:0000313" key="10">
    <source>
        <dbReference type="Proteomes" id="UP000593570"/>
    </source>
</evidence>
<feature type="region of interest" description="Disordered" evidence="7">
    <location>
        <begin position="898"/>
        <end position="969"/>
    </location>
</feature>
<dbReference type="PANTHER" id="PTHR47968:SF13">
    <property type="entry name" value="KINESIN-LIKE PROTEIN KIF19 ISOFORM X1"/>
    <property type="match status" value="1"/>
</dbReference>
<evidence type="ECO:0000256" key="5">
    <source>
        <dbReference type="ARBA" id="ARBA00023175"/>
    </source>
</evidence>
<feature type="region of interest" description="Disordered" evidence="7">
    <location>
        <begin position="716"/>
        <end position="817"/>
    </location>
</feature>
<organism evidence="9 10">
    <name type="scientific">Fusarium oxysporum f. sp. conglutinans</name>
    <dbReference type="NCBI Taxonomy" id="100902"/>
    <lineage>
        <taxon>Eukaryota</taxon>
        <taxon>Fungi</taxon>
        <taxon>Dikarya</taxon>
        <taxon>Ascomycota</taxon>
        <taxon>Pezizomycotina</taxon>
        <taxon>Sordariomycetes</taxon>
        <taxon>Hypocreomycetidae</taxon>
        <taxon>Hypocreales</taxon>
        <taxon>Nectriaceae</taxon>
        <taxon>Fusarium</taxon>
        <taxon>Fusarium oxysporum species complex</taxon>
    </lineage>
</organism>
<dbReference type="InterPro" id="IPR036291">
    <property type="entry name" value="NAD(P)-bd_dom_sf"/>
</dbReference>
<dbReference type="GO" id="GO:0003777">
    <property type="term" value="F:microtubule motor activity"/>
    <property type="evidence" value="ECO:0007669"/>
    <property type="project" value="InterPro"/>
</dbReference>
<dbReference type="PRINTS" id="PR00380">
    <property type="entry name" value="KINESINHEAVY"/>
</dbReference>
<feature type="compositionally biased region" description="Polar residues" evidence="7">
    <location>
        <begin position="840"/>
        <end position="850"/>
    </location>
</feature>
<name>A0A8H6LIW0_FUSOX</name>
<dbReference type="FunFam" id="3.40.850.10:FF:000053">
    <property type="entry name" value="Kinesin family"/>
    <property type="match status" value="1"/>
</dbReference>
<evidence type="ECO:0000313" key="9">
    <source>
        <dbReference type="EMBL" id="KAF6521809.1"/>
    </source>
</evidence>
<feature type="compositionally biased region" description="Basic and acidic residues" evidence="7">
    <location>
        <begin position="1225"/>
        <end position="1236"/>
    </location>
</feature>
<evidence type="ECO:0000256" key="3">
    <source>
        <dbReference type="ARBA" id="ARBA00022840"/>
    </source>
</evidence>
<dbReference type="InterPro" id="IPR027640">
    <property type="entry name" value="Kinesin-like_fam"/>
</dbReference>
<dbReference type="Pfam" id="PF00106">
    <property type="entry name" value="adh_short"/>
    <property type="match status" value="1"/>
</dbReference>
<protein>
    <recommendedName>
        <fullName evidence="8">Kinesin motor domain-containing protein</fullName>
    </recommendedName>
</protein>
<dbReference type="CDD" id="cd01370">
    <property type="entry name" value="KISc_KIP3_like"/>
    <property type="match status" value="1"/>
</dbReference>
<dbReference type="GO" id="GO:0005524">
    <property type="term" value="F:ATP binding"/>
    <property type="evidence" value="ECO:0007669"/>
    <property type="project" value="UniProtKB-UniRule"/>
</dbReference>
<evidence type="ECO:0000256" key="1">
    <source>
        <dbReference type="ARBA" id="ARBA00022701"/>
    </source>
</evidence>
<evidence type="ECO:0000256" key="6">
    <source>
        <dbReference type="PROSITE-ProRule" id="PRU00283"/>
    </source>
</evidence>
<gene>
    <name evidence="9" type="ORF">HZS61_013337</name>
</gene>
<keyword evidence="1" id="KW-0493">Microtubule</keyword>
<reference evidence="9 10" key="1">
    <citation type="journal article" date="2020" name="bioRxiv">
        <title>A chromosome-scale genome assembly for the Fusarium oxysporum strain Fo5176 to establish a model Arabidopsis-fungal pathosystem.</title>
        <authorList>
            <person name="Fokkens L."/>
            <person name="Guo L."/>
            <person name="Dora S."/>
            <person name="Wang B."/>
            <person name="Ye K."/>
            <person name="Sanchez-Rodriguez C."/>
            <person name="Croll D."/>
        </authorList>
    </citation>
    <scope>NUCLEOTIDE SEQUENCE [LARGE SCALE GENOMIC DNA]</scope>
    <source>
        <strain evidence="9 10">Fo5176</strain>
    </source>
</reference>
<feature type="compositionally biased region" description="Polar residues" evidence="7">
    <location>
        <begin position="871"/>
        <end position="883"/>
    </location>
</feature>
<dbReference type="GO" id="GO:0005874">
    <property type="term" value="C:microtubule"/>
    <property type="evidence" value="ECO:0007669"/>
    <property type="project" value="UniProtKB-KW"/>
</dbReference>
<evidence type="ECO:0000259" key="8">
    <source>
        <dbReference type="PROSITE" id="PS50067"/>
    </source>
</evidence>
<dbReference type="InterPro" id="IPR001752">
    <property type="entry name" value="Kinesin_motor_dom"/>
</dbReference>
<comment type="similarity">
    <text evidence="6">Belongs to the TRAFAC class myosin-kinesin ATPase superfamily. Kinesin family.</text>
</comment>
<dbReference type="GO" id="GO:0008017">
    <property type="term" value="F:microtubule binding"/>
    <property type="evidence" value="ECO:0007669"/>
    <property type="project" value="InterPro"/>
</dbReference>
<feature type="domain" description="Kinesin motor" evidence="8">
    <location>
        <begin position="14"/>
        <end position="384"/>
    </location>
</feature>
<evidence type="ECO:0000256" key="2">
    <source>
        <dbReference type="ARBA" id="ARBA00022741"/>
    </source>
</evidence>
<dbReference type="InterPro" id="IPR002347">
    <property type="entry name" value="SDR_fam"/>
</dbReference>
<dbReference type="SUPFAM" id="SSF51735">
    <property type="entry name" value="NAD(P)-binding Rossmann-fold domains"/>
    <property type="match status" value="1"/>
</dbReference>
<dbReference type="InterPro" id="IPR019821">
    <property type="entry name" value="Kinesin_motor_CS"/>
</dbReference>
<dbReference type="PROSITE" id="PS50067">
    <property type="entry name" value="KINESIN_MOTOR_2"/>
    <property type="match status" value="1"/>
</dbReference>
<feature type="region of interest" description="Disordered" evidence="7">
    <location>
        <begin position="864"/>
        <end position="883"/>
    </location>
</feature>
<keyword evidence="4" id="KW-0175">Coiled coil</keyword>
<dbReference type="PANTHER" id="PTHR47968">
    <property type="entry name" value="CENTROMERE PROTEIN E"/>
    <property type="match status" value="1"/>
</dbReference>
<feature type="region of interest" description="Disordered" evidence="7">
    <location>
        <begin position="830"/>
        <end position="856"/>
    </location>
</feature>
<feature type="binding site" evidence="6">
    <location>
        <begin position="140"/>
        <end position="147"/>
    </location>
    <ligand>
        <name>ATP</name>
        <dbReference type="ChEBI" id="CHEBI:30616"/>
    </ligand>
</feature>
<feature type="compositionally biased region" description="Polar residues" evidence="7">
    <location>
        <begin position="907"/>
        <end position="921"/>
    </location>
</feature>
<accession>A0A8H6LIW0</accession>
<dbReference type="CDD" id="cd05374">
    <property type="entry name" value="17beta-HSD-like_SDR_c"/>
    <property type="match status" value="1"/>
</dbReference>
<keyword evidence="5 6" id="KW-0505">Motor protein</keyword>
<dbReference type="PROSITE" id="PS00411">
    <property type="entry name" value="KINESIN_MOTOR_1"/>
    <property type="match status" value="1"/>
</dbReference>
<keyword evidence="2 6" id="KW-0547">Nucleotide-binding</keyword>
<proteinExistence type="inferred from homology"/>
<dbReference type="SMART" id="SM00129">
    <property type="entry name" value="KISc"/>
    <property type="match status" value="1"/>
</dbReference>
<sequence>MAVMGASAAAGQNSITVAVRVRPFTIREAAQLQKNDDGTLFLGDGSLAAAPTPKLHQRGIRNVIKVVDDRCLVFDPPEDSPVQKFSRSVLPSSKKVKDQVFAFDRVFDENTTQSDVYEGTTRTLLDSVLDGYNATVFAYGATGCGKTHTITGTSQHPGIIFMTMQELFEKIEERSQDKVTDLSLSYLEIYNETIRDLLVPGGSRGGLMLREDSNQAVTVSGLTSHHPKDVQEVMDMIVQGNEYRTVSPTEANATSSRSHAVLQINIAQKDRSAGASEPHTMATLSIIDLAGSERASVTKNRGERLTEGANINKSLLALGSCINALCDRRQKQHVPYRNSKLTRLLKFSLGGNCKTVMIVCVSPSSAHFDETQNTLRYANRAKNIQTKVTRNVFNVNRHVKDFLVKIDEQMALINELKAQQKDAEAMFFAKFRKQCDKRDAMAREGIQRLRIAYENSASERQERITNMKRLKAFERRIGMLSGWIAAFDTVCDERGDEDAMPENLVAIRKTAQGILVELENSRHHIHQKLEKSAWDRAIDTALSHSLQQLQGTEGADNGEADNLTREAELIKANFNREAYREVLEQDKAGDAAMIQMLLTAQFDILASLSDTLGMDEEEAVAHAKEMINRLLQTGFTAAGQVVKPDGSMPVVEVFSPSKRGTPKRKKAIAMHIKPVSAPNFMPAHSDHAPVSPMKGSPRRRKVLGASKKGVSFTPVKAKKKGGVRWRDDETEEGTLEDFSKTPQKYNSSPAIPSPEKPIVAPIMPSYLEPETSTVEESSPSLEIPEASSLGAKPSRFQAGFLSKGPRHSLADGSPKAPTMTLKLEASPDIQRTPPLRSLDVTKSGNFSPSPSGLGIPRAIRRLPTIHDENNPPGSGSDSETSTIDARKLQTALRTAMKEKARRASIMAGTTASSTKRVSSMGSLPERTGPRPSLPAALASSANGISRLRRGSAERRRSPPMTCSPNDFKIDMALTPGQARRMNMNNTVTRMEGPGSSPQGGMAGSAPRRITIVWFITAASSGFGHDIALHALNLGHTVIATARSTSRVQDLADAGAHTLAFDVTSPLSDLETIAKEVFNKHGRVDYLINAAGYILDGAVEEVSQQELYDSFNTNVFGIFNTIKAFLPGMREQNIGQNGKRGTIATFGSIGSWRGGATYSVYSMVKTCMSSLAESLRYELEPFQIVATVVEPGYFRTSFLNPGVRAVTKKRLDVYEDENTPTGKTRKMLEKTDDNQPGDVKKGTKVIVDILTGTGVGEGREVPVRIVLGSDADVYIRSKCEETLVLLNEWKDVTVSTDHEK</sequence>
<dbReference type="SUPFAM" id="SSF52540">
    <property type="entry name" value="P-loop containing nucleoside triphosphate hydrolases"/>
    <property type="match status" value="1"/>
</dbReference>